<dbReference type="KEGG" id="fer:FNB15_13880"/>
<dbReference type="Pfam" id="PF00392">
    <property type="entry name" value="GntR"/>
    <property type="match status" value="1"/>
</dbReference>
<proteinExistence type="predicted"/>
<dbReference type="PANTHER" id="PTHR43537:SF39">
    <property type="entry name" value="HTH-TYPE TRANSCRIPTIONAL REGULATOR MCBR"/>
    <property type="match status" value="1"/>
</dbReference>
<evidence type="ECO:0000313" key="7">
    <source>
        <dbReference type="Proteomes" id="UP000317496"/>
    </source>
</evidence>
<accession>A0A516H3E4</accession>
<protein>
    <submittedName>
        <fullName evidence="6">GntR family transcriptional regulator</fullName>
    </submittedName>
</protein>
<keyword evidence="1" id="KW-0805">Transcription regulation</keyword>
<keyword evidence="3" id="KW-0804">Transcription</keyword>
<evidence type="ECO:0000313" key="6">
    <source>
        <dbReference type="EMBL" id="QDO98293.1"/>
    </source>
</evidence>
<name>A0A516H3E4_9PROT</name>
<keyword evidence="7" id="KW-1185">Reference proteome</keyword>
<dbReference type="AlphaFoldDB" id="A0A516H3E4"/>
<dbReference type="SMART" id="SM00895">
    <property type="entry name" value="FCD"/>
    <property type="match status" value="1"/>
</dbReference>
<organism evidence="6 7">
    <name type="scientific">Ferrovibrio terrae</name>
    <dbReference type="NCBI Taxonomy" id="2594003"/>
    <lineage>
        <taxon>Bacteria</taxon>
        <taxon>Pseudomonadati</taxon>
        <taxon>Pseudomonadota</taxon>
        <taxon>Alphaproteobacteria</taxon>
        <taxon>Rhodospirillales</taxon>
        <taxon>Rhodospirillaceae</taxon>
        <taxon>Ferrovibrio</taxon>
    </lineage>
</organism>
<dbReference type="EMBL" id="CP041636">
    <property type="protein sequence ID" value="QDO98293.1"/>
    <property type="molecule type" value="Genomic_DNA"/>
</dbReference>
<dbReference type="InterPro" id="IPR036390">
    <property type="entry name" value="WH_DNA-bd_sf"/>
</dbReference>
<dbReference type="InterPro" id="IPR000524">
    <property type="entry name" value="Tscrpt_reg_HTH_GntR"/>
</dbReference>
<dbReference type="SUPFAM" id="SSF46785">
    <property type="entry name" value="Winged helix' DNA-binding domain"/>
    <property type="match status" value="1"/>
</dbReference>
<evidence type="ECO:0000256" key="2">
    <source>
        <dbReference type="ARBA" id="ARBA00023125"/>
    </source>
</evidence>
<dbReference type="SUPFAM" id="SSF48008">
    <property type="entry name" value="GntR ligand-binding domain-like"/>
    <property type="match status" value="1"/>
</dbReference>
<gene>
    <name evidence="6" type="ORF">FNB15_13880</name>
</gene>
<dbReference type="InterPro" id="IPR011711">
    <property type="entry name" value="GntR_C"/>
</dbReference>
<dbReference type="Pfam" id="PF07729">
    <property type="entry name" value="FCD"/>
    <property type="match status" value="1"/>
</dbReference>
<evidence type="ECO:0000259" key="5">
    <source>
        <dbReference type="PROSITE" id="PS50949"/>
    </source>
</evidence>
<feature type="region of interest" description="Disordered" evidence="4">
    <location>
        <begin position="1"/>
        <end position="21"/>
    </location>
</feature>
<dbReference type="SMART" id="SM00345">
    <property type="entry name" value="HTH_GNTR"/>
    <property type="match status" value="1"/>
</dbReference>
<dbReference type="Proteomes" id="UP000317496">
    <property type="component" value="Chromosome"/>
</dbReference>
<feature type="domain" description="HTH gntR-type" evidence="5">
    <location>
        <begin position="45"/>
        <end position="112"/>
    </location>
</feature>
<dbReference type="Gene3D" id="1.10.10.10">
    <property type="entry name" value="Winged helix-like DNA-binding domain superfamily/Winged helix DNA-binding domain"/>
    <property type="match status" value="1"/>
</dbReference>
<dbReference type="Gene3D" id="1.20.120.530">
    <property type="entry name" value="GntR ligand-binding domain-like"/>
    <property type="match status" value="1"/>
</dbReference>
<feature type="compositionally biased region" description="Basic residues" evidence="4">
    <location>
        <begin position="1"/>
        <end position="15"/>
    </location>
</feature>
<dbReference type="PANTHER" id="PTHR43537">
    <property type="entry name" value="TRANSCRIPTIONAL REGULATOR, GNTR FAMILY"/>
    <property type="match status" value="1"/>
</dbReference>
<dbReference type="GO" id="GO:0003700">
    <property type="term" value="F:DNA-binding transcription factor activity"/>
    <property type="evidence" value="ECO:0007669"/>
    <property type="project" value="InterPro"/>
</dbReference>
<evidence type="ECO:0000256" key="3">
    <source>
        <dbReference type="ARBA" id="ARBA00023163"/>
    </source>
</evidence>
<evidence type="ECO:0000256" key="1">
    <source>
        <dbReference type="ARBA" id="ARBA00023015"/>
    </source>
</evidence>
<reference evidence="6 7" key="1">
    <citation type="submission" date="2019-07" db="EMBL/GenBank/DDBJ databases">
        <title>Genome sequencing for Ferrovibrio sp. K5.</title>
        <authorList>
            <person name="Park S.-J."/>
        </authorList>
    </citation>
    <scope>NUCLEOTIDE SEQUENCE [LARGE SCALE GENOMIC DNA]</scope>
    <source>
        <strain evidence="6 7">K5</strain>
    </source>
</reference>
<dbReference type="InterPro" id="IPR036388">
    <property type="entry name" value="WH-like_DNA-bd_sf"/>
</dbReference>
<sequence length="258" mass="28113">MPSKRLPGRAKHKPVVSRPIRGQPDRVLSDRASAVRRAVAPVARDTVQDRVYAELGDALICGRLQPGQPLTIRDLAAAFDTSVMPVREALRRLIAEKALEGQAQRSVRVPAMTPERLADLRRTRLLIEGHAAELAAAHVTPALLAALTAADAAYTTAAETGDADAELLCNQRFHFTLYDACGSPSLLAIIRSLWLQSGPYIRTAVERHSDRHKPSQRGTRGSFHTKIVAALRKGDVAAVRRALEADLSWAFDLLDSRG</sequence>
<dbReference type="GO" id="GO:0003677">
    <property type="term" value="F:DNA binding"/>
    <property type="evidence" value="ECO:0007669"/>
    <property type="project" value="UniProtKB-KW"/>
</dbReference>
<dbReference type="PROSITE" id="PS50949">
    <property type="entry name" value="HTH_GNTR"/>
    <property type="match status" value="1"/>
</dbReference>
<dbReference type="OrthoDB" id="9815654at2"/>
<dbReference type="InterPro" id="IPR008920">
    <property type="entry name" value="TF_FadR/GntR_C"/>
</dbReference>
<keyword evidence="2" id="KW-0238">DNA-binding</keyword>
<evidence type="ECO:0000256" key="4">
    <source>
        <dbReference type="SAM" id="MobiDB-lite"/>
    </source>
</evidence>